<evidence type="ECO:0000313" key="2">
    <source>
        <dbReference type="Proteomes" id="UP001143856"/>
    </source>
</evidence>
<gene>
    <name evidence="1" type="ORF">NUW58_g2382</name>
</gene>
<proteinExistence type="predicted"/>
<sequence length="757" mass="84114">MAGADVFQVVASAVSIVDCSVRLAKLIKNVKDDVRDIHNWLAEMKASIDTLRNVLGFVETITKGPNMKHIDDGPVEWICTIVRASEDQAAKICEKLPSGLEDGVFPKIEAILRKLMNDRAIKEHESAIQRWTTLLQTIVMTLSLERTSHLTKMYEEGVLAPPYQHYDDEFERIRLKVDARLSDTLPSTRAASLYDPEEVVSVPIEATPRLSILHKAKQQGLQWYQSRVAELESERRYLEAATEQGNIVALRRGLKLKGHMVLSAQDEALLVERQVNLLLQCPTVGRHCEAANLLESLIRDKEQMLTDEVSGRIKLKLGELYLAEGKSGNFEKIKIAKRALADAATLLEHLNPFPHELYLRSVERLVRVLEKLGKPNDARELKVYVEEQLSRDSNAGLDCHINWGYTDVPECKALAWCRAQIDLAVTVDSPGFKFDSVVQGTSALHLAVRGGPIEVLKEMLVEVEQVNALDSNDCTPLLIAAEERRSDIFELLLDHKASLSKVDRTGQTVLHKCQTHRRDGRDIAISRLIHGRQPALMNATDSTGKTALLVACEESNDKMVEFLVTHEADPNVASSKNKTPLQIAVDMRSSQGTRERHANRLRIIEILLKHGAETNQTDNLGNTPLYTAASKGDLAVVQLLLEPQHKTSIDFPGRHGQTPVAAAVQNRHISVITELVSRGANVTSRVAGGTGKSAEDWARGDHNKALRDALRAGNNRRMSEHSVGNMWQATSATSSDSSQTRDSGTQKPFRRIFRSGT</sequence>
<name>A0ACC1PHF3_9PEZI</name>
<dbReference type="EMBL" id="JAPDGR010000306">
    <property type="protein sequence ID" value="KAJ2991817.1"/>
    <property type="molecule type" value="Genomic_DNA"/>
</dbReference>
<keyword evidence="2" id="KW-1185">Reference proteome</keyword>
<protein>
    <submittedName>
        <fullName evidence="1">Uncharacterized protein</fullName>
    </submittedName>
</protein>
<organism evidence="1 2">
    <name type="scientific">Xylaria curta</name>
    <dbReference type="NCBI Taxonomy" id="42375"/>
    <lineage>
        <taxon>Eukaryota</taxon>
        <taxon>Fungi</taxon>
        <taxon>Dikarya</taxon>
        <taxon>Ascomycota</taxon>
        <taxon>Pezizomycotina</taxon>
        <taxon>Sordariomycetes</taxon>
        <taxon>Xylariomycetidae</taxon>
        <taxon>Xylariales</taxon>
        <taxon>Xylariaceae</taxon>
        <taxon>Xylaria</taxon>
    </lineage>
</organism>
<dbReference type="Proteomes" id="UP001143856">
    <property type="component" value="Unassembled WGS sequence"/>
</dbReference>
<comment type="caution">
    <text evidence="1">The sequence shown here is derived from an EMBL/GenBank/DDBJ whole genome shotgun (WGS) entry which is preliminary data.</text>
</comment>
<accession>A0ACC1PHF3</accession>
<evidence type="ECO:0000313" key="1">
    <source>
        <dbReference type="EMBL" id="KAJ2991817.1"/>
    </source>
</evidence>
<reference evidence="1" key="1">
    <citation type="submission" date="2022-10" db="EMBL/GenBank/DDBJ databases">
        <title>Genome Sequence of Xylaria curta.</title>
        <authorList>
            <person name="Buettner E."/>
        </authorList>
    </citation>
    <scope>NUCLEOTIDE SEQUENCE</scope>
    <source>
        <strain evidence="1">Babe10</strain>
    </source>
</reference>